<protein>
    <submittedName>
        <fullName evidence="2">Uncharacterized protein</fullName>
    </submittedName>
</protein>
<evidence type="ECO:0000256" key="1">
    <source>
        <dbReference type="SAM" id="SignalP"/>
    </source>
</evidence>
<name>A0A8K0SXX9_9HYPO</name>
<dbReference type="Proteomes" id="UP000813444">
    <property type="component" value="Unassembled WGS sequence"/>
</dbReference>
<organism evidence="2 3">
    <name type="scientific">Stachybotrys elegans</name>
    <dbReference type="NCBI Taxonomy" id="80388"/>
    <lineage>
        <taxon>Eukaryota</taxon>
        <taxon>Fungi</taxon>
        <taxon>Dikarya</taxon>
        <taxon>Ascomycota</taxon>
        <taxon>Pezizomycotina</taxon>
        <taxon>Sordariomycetes</taxon>
        <taxon>Hypocreomycetidae</taxon>
        <taxon>Hypocreales</taxon>
        <taxon>Stachybotryaceae</taxon>
        <taxon>Stachybotrys</taxon>
    </lineage>
</organism>
<reference evidence="2" key="1">
    <citation type="journal article" date="2021" name="Nat. Commun.">
        <title>Genetic determinants of endophytism in the Arabidopsis root mycobiome.</title>
        <authorList>
            <person name="Mesny F."/>
            <person name="Miyauchi S."/>
            <person name="Thiergart T."/>
            <person name="Pickel B."/>
            <person name="Atanasova L."/>
            <person name="Karlsson M."/>
            <person name="Huettel B."/>
            <person name="Barry K.W."/>
            <person name="Haridas S."/>
            <person name="Chen C."/>
            <person name="Bauer D."/>
            <person name="Andreopoulos W."/>
            <person name="Pangilinan J."/>
            <person name="LaButti K."/>
            <person name="Riley R."/>
            <person name="Lipzen A."/>
            <person name="Clum A."/>
            <person name="Drula E."/>
            <person name="Henrissat B."/>
            <person name="Kohler A."/>
            <person name="Grigoriev I.V."/>
            <person name="Martin F.M."/>
            <person name="Hacquard S."/>
        </authorList>
    </citation>
    <scope>NUCLEOTIDE SEQUENCE</scope>
    <source>
        <strain evidence="2">MPI-CAGE-CH-0235</strain>
    </source>
</reference>
<dbReference type="EMBL" id="JAGPNK010000003">
    <property type="protein sequence ID" value="KAH7324970.1"/>
    <property type="molecule type" value="Genomic_DNA"/>
</dbReference>
<sequence length="234" mass="26482">MVRFNLPVALSLKALSTLVTALPIEEAHNTTTAVGQFIASFATLDAEKLDSGLFTNASLIEYNLEVFPKDGPIIPNLDDGYDGPLSAEEHKRSLARRFPVEDWQDVRGVNCWDIAGYGVDYSRYWTTFLNLANAFDANGRAQVDVGPNRGWVFNVNNLHFEIRNQNQCAVRRFWSNDIAQMMWALWYRCQNNAAGFTYYTWMGIDGNPIWQNDFIMIVHPTEMGHPGYNPTCSG</sequence>
<comment type="caution">
    <text evidence="2">The sequence shown here is derived from an EMBL/GenBank/DDBJ whole genome shotgun (WGS) entry which is preliminary data.</text>
</comment>
<feature type="signal peptide" evidence="1">
    <location>
        <begin position="1"/>
        <end position="21"/>
    </location>
</feature>
<keyword evidence="1" id="KW-0732">Signal</keyword>
<keyword evidence="3" id="KW-1185">Reference proteome</keyword>
<dbReference type="AlphaFoldDB" id="A0A8K0SXX9"/>
<gene>
    <name evidence="2" type="ORF">B0I35DRAFT_476170</name>
</gene>
<evidence type="ECO:0000313" key="2">
    <source>
        <dbReference type="EMBL" id="KAH7324970.1"/>
    </source>
</evidence>
<dbReference type="OrthoDB" id="10553307at2759"/>
<feature type="chain" id="PRO_5035424551" evidence="1">
    <location>
        <begin position="22"/>
        <end position="234"/>
    </location>
</feature>
<proteinExistence type="predicted"/>
<evidence type="ECO:0000313" key="3">
    <source>
        <dbReference type="Proteomes" id="UP000813444"/>
    </source>
</evidence>
<accession>A0A8K0SXX9</accession>